<sequence>MALLLCIVNVPCLLLLIFRRAREHLFFLYLYDLKSVFVTVDLKYYDILLLY</sequence>
<dbReference type="EMBL" id="GBXM01055526">
    <property type="protein sequence ID" value="JAH53051.1"/>
    <property type="molecule type" value="Transcribed_RNA"/>
</dbReference>
<proteinExistence type="predicted"/>
<reference evidence="1" key="2">
    <citation type="journal article" date="2015" name="Fish Shellfish Immunol.">
        <title>Early steps in the European eel (Anguilla anguilla)-Vibrio vulnificus interaction in the gills: Role of the RtxA13 toxin.</title>
        <authorList>
            <person name="Callol A."/>
            <person name="Pajuelo D."/>
            <person name="Ebbesson L."/>
            <person name="Teles M."/>
            <person name="MacKenzie S."/>
            <person name="Amaro C."/>
        </authorList>
    </citation>
    <scope>NUCLEOTIDE SEQUENCE</scope>
</reference>
<evidence type="ECO:0000313" key="1">
    <source>
        <dbReference type="EMBL" id="JAH53051.1"/>
    </source>
</evidence>
<accession>A0A0E9THI1</accession>
<protein>
    <submittedName>
        <fullName evidence="1">Uncharacterized protein</fullName>
    </submittedName>
</protein>
<name>A0A0E9THI1_ANGAN</name>
<organism evidence="1">
    <name type="scientific">Anguilla anguilla</name>
    <name type="common">European freshwater eel</name>
    <name type="synonym">Muraena anguilla</name>
    <dbReference type="NCBI Taxonomy" id="7936"/>
    <lineage>
        <taxon>Eukaryota</taxon>
        <taxon>Metazoa</taxon>
        <taxon>Chordata</taxon>
        <taxon>Craniata</taxon>
        <taxon>Vertebrata</taxon>
        <taxon>Euteleostomi</taxon>
        <taxon>Actinopterygii</taxon>
        <taxon>Neopterygii</taxon>
        <taxon>Teleostei</taxon>
        <taxon>Anguilliformes</taxon>
        <taxon>Anguillidae</taxon>
        <taxon>Anguilla</taxon>
    </lineage>
</organism>
<dbReference type="AlphaFoldDB" id="A0A0E9THI1"/>
<reference evidence="1" key="1">
    <citation type="submission" date="2014-11" db="EMBL/GenBank/DDBJ databases">
        <authorList>
            <person name="Amaro Gonzalez C."/>
        </authorList>
    </citation>
    <scope>NUCLEOTIDE SEQUENCE</scope>
</reference>